<evidence type="ECO:0000256" key="3">
    <source>
        <dbReference type="ARBA" id="ARBA00022475"/>
    </source>
</evidence>
<keyword evidence="8 11" id="KW-0067">ATP-binding</keyword>
<keyword evidence="4 11" id="KW-0808">Transferase</keyword>
<dbReference type="Proteomes" id="UP001055460">
    <property type="component" value="Plasmid pB"/>
</dbReference>
<evidence type="ECO:0000256" key="5">
    <source>
        <dbReference type="ARBA" id="ARBA00022692"/>
    </source>
</evidence>
<dbReference type="Pfam" id="PF02518">
    <property type="entry name" value="HATPase_c"/>
    <property type="match status" value="1"/>
</dbReference>
<dbReference type="AlphaFoldDB" id="A0A9Q8YFV0"/>
<dbReference type="Gene3D" id="6.10.250.3020">
    <property type="match status" value="1"/>
</dbReference>
<keyword evidence="11" id="KW-0472">Membrane</keyword>
<keyword evidence="9 11" id="KW-1133">Transmembrane helix</keyword>
<evidence type="ECO:0000256" key="2">
    <source>
        <dbReference type="ARBA" id="ARBA00004651"/>
    </source>
</evidence>
<feature type="transmembrane region" description="Helical" evidence="11">
    <location>
        <begin position="54"/>
        <end position="75"/>
    </location>
</feature>
<keyword evidence="11" id="KW-0997">Cell inner membrane</keyword>
<dbReference type="InterPro" id="IPR004358">
    <property type="entry name" value="Sig_transdc_His_kin-like_C"/>
</dbReference>
<evidence type="ECO:0000259" key="13">
    <source>
        <dbReference type="PROSITE" id="PS50109"/>
    </source>
</evidence>
<organism evidence="14 15">
    <name type="scientific">Ensifer adhaerens</name>
    <name type="common">Sinorhizobium morelense</name>
    <dbReference type="NCBI Taxonomy" id="106592"/>
    <lineage>
        <taxon>Bacteria</taxon>
        <taxon>Pseudomonadati</taxon>
        <taxon>Pseudomonadota</taxon>
        <taxon>Alphaproteobacteria</taxon>
        <taxon>Hyphomicrobiales</taxon>
        <taxon>Rhizobiaceae</taxon>
        <taxon>Sinorhizobium/Ensifer group</taxon>
        <taxon>Ensifer</taxon>
    </lineage>
</organism>
<evidence type="ECO:0000313" key="14">
    <source>
        <dbReference type="EMBL" id="USJ27350.1"/>
    </source>
</evidence>
<accession>A0A9Q8YFV0</accession>
<dbReference type="PRINTS" id="PR00344">
    <property type="entry name" value="BCTRLSENSOR"/>
</dbReference>
<gene>
    <name evidence="14" type="ORF">NE863_33360</name>
</gene>
<evidence type="ECO:0000256" key="4">
    <source>
        <dbReference type="ARBA" id="ARBA00022679"/>
    </source>
</evidence>
<sequence length="653" mass="70808">MMSWRTFGTEGTRETYRETEGKASQLSGSRAAAVAVRSTDKNSKRMDSRMTRTIGRMTIAMLVLTCIAPFISYYLANGVALGNLDGQLQRSLVVTNRAIATEIERFRYLPLVVGQDARIRALASGERGAPMVAAANDYLETIVRQAGPAELYILDENGTTLAASNYKTPESFVGHDYSFRPYFRNAMRDGDGRFYAIGVTTKRPGYFLASRLDVAGRPPIVVVVKADLSPLELAWEAAGVQTAIADRWGIVFLTGNPRWKYRPLAALGEAARARIDAERTYEGVDLAATQPILSTAAGLASAGPEEPAIRVDDEGAQLLARFSEVEPDGWRVLAATGMENTAQLAGFWALSTLIAGLSATGALYFLHQRAHVIRIRLRQSETLERMVADRTRDLACEVEMRRKTEDELRRMQEGMIHSEKMAALGRMSAAIVHEVSQPLAALDATLATAGVFADKGEAHAVGTRLLDARALVKRMQRTVKHLKTFARKDASELEDVAIDTVIGNAVDLAAPKAKNLGVSLRIVAHAPSPIVNAVALKLEQAMLNLLLNALDAVEGRHAPSIIIRRTEDDQRVKVEFIDNGTGIAPEHRERIVEPFFTTKLTGEGLGLGLSIATTIVRECGGEIGFSQAPGGGTCATISVPLAKRESVNMEAAQ</sequence>
<dbReference type="Gene3D" id="3.30.565.10">
    <property type="entry name" value="Histidine kinase-like ATPase, C-terminal domain"/>
    <property type="match status" value="1"/>
</dbReference>
<dbReference type="SUPFAM" id="SSF55874">
    <property type="entry name" value="ATPase domain of HSP90 chaperone/DNA topoisomerase II/histidine kinase"/>
    <property type="match status" value="1"/>
</dbReference>
<dbReference type="PROSITE" id="PS50109">
    <property type="entry name" value="HIS_KIN"/>
    <property type="match status" value="1"/>
</dbReference>
<feature type="compositionally biased region" description="Low complexity" evidence="12">
    <location>
        <begin position="1"/>
        <end position="10"/>
    </location>
</feature>
<evidence type="ECO:0000313" key="15">
    <source>
        <dbReference type="Proteomes" id="UP001055460"/>
    </source>
</evidence>
<comment type="subcellular location">
    <subcellularLocation>
        <location evidence="11">Cell inner membrane</location>
    </subcellularLocation>
    <subcellularLocation>
        <location evidence="2">Cell membrane</location>
        <topology evidence="2">Multi-pass membrane protein</topology>
    </subcellularLocation>
</comment>
<dbReference type="GO" id="GO:0005524">
    <property type="term" value="F:ATP binding"/>
    <property type="evidence" value="ECO:0007669"/>
    <property type="project" value="UniProtKB-UniRule"/>
</dbReference>
<dbReference type="PANTHER" id="PTHR43065">
    <property type="entry name" value="SENSOR HISTIDINE KINASE"/>
    <property type="match status" value="1"/>
</dbReference>
<evidence type="ECO:0000256" key="12">
    <source>
        <dbReference type="SAM" id="MobiDB-lite"/>
    </source>
</evidence>
<geneLocation type="plasmid" evidence="14 15">
    <name>pB</name>
</geneLocation>
<evidence type="ECO:0000256" key="1">
    <source>
        <dbReference type="ARBA" id="ARBA00000085"/>
    </source>
</evidence>
<dbReference type="Gene3D" id="1.10.287.130">
    <property type="match status" value="1"/>
</dbReference>
<proteinExistence type="predicted"/>
<dbReference type="EC" id="2.7.13.3" evidence="11"/>
<name>A0A9Q8YFV0_ENSAD</name>
<dbReference type="EMBL" id="CP098809">
    <property type="protein sequence ID" value="USJ27350.1"/>
    <property type="molecule type" value="Genomic_DNA"/>
</dbReference>
<dbReference type="InterPro" id="IPR036890">
    <property type="entry name" value="HATPase_C_sf"/>
</dbReference>
<keyword evidence="7 11" id="KW-0418">Kinase</keyword>
<dbReference type="Gene3D" id="3.30.450.20">
    <property type="entry name" value="PAS domain"/>
    <property type="match status" value="2"/>
</dbReference>
<feature type="region of interest" description="Disordered" evidence="12">
    <location>
        <begin position="1"/>
        <end position="27"/>
    </location>
</feature>
<keyword evidence="3 11" id="KW-1003">Cell membrane</keyword>
<evidence type="ECO:0000256" key="7">
    <source>
        <dbReference type="ARBA" id="ARBA00022777"/>
    </source>
</evidence>
<dbReference type="PIRSF" id="PIRSF036431">
    <property type="entry name" value="STHK_DctB"/>
    <property type="match status" value="1"/>
</dbReference>
<evidence type="ECO:0000256" key="11">
    <source>
        <dbReference type="PIRNR" id="PIRNR036431"/>
    </source>
</evidence>
<keyword evidence="5 11" id="KW-0812">Transmembrane</keyword>
<keyword evidence="14" id="KW-0614">Plasmid</keyword>
<comment type="function">
    <text evidence="11">Member of the two-component regulatory system DctB/DctD involved in the transport of C4-dicarboxylates. DctB functions as a membrane-associated protein kinase that phosphorylates DctD in response to environmental signals.</text>
</comment>
<dbReference type="PANTHER" id="PTHR43065:SF46">
    <property type="entry name" value="C4-DICARBOXYLATE TRANSPORT SENSOR PROTEIN DCTB"/>
    <property type="match status" value="1"/>
</dbReference>
<feature type="transmembrane region" description="Helical" evidence="11">
    <location>
        <begin position="345"/>
        <end position="366"/>
    </location>
</feature>
<keyword evidence="6 11" id="KW-0547">Nucleotide-binding</keyword>
<evidence type="ECO:0000256" key="8">
    <source>
        <dbReference type="ARBA" id="ARBA00022840"/>
    </source>
</evidence>
<evidence type="ECO:0000256" key="10">
    <source>
        <dbReference type="ARBA" id="ARBA00023012"/>
    </source>
</evidence>
<dbReference type="InterPro" id="IPR017055">
    <property type="entry name" value="Sig_transdc_His_kinase_DctB"/>
</dbReference>
<dbReference type="GO" id="GO:0005886">
    <property type="term" value="C:plasma membrane"/>
    <property type="evidence" value="ECO:0007669"/>
    <property type="project" value="UniProtKB-SubCell"/>
</dbReference>
<dbReference type="InterPro" id="IPR003594">
    <property type="entry name" value="HATPase_dom"/>
</dbReference>
<reference evidence="14" key="1">
    <citation type="submission" date="2022-06" db="EMBL/GenBank/DDBJ databases">
        <title>Physiological and biochemical characterization and genomic elucidation of a strain of the genus Ensifer adhaerens M8 that combines arsenic oxidation and chromium reduction.</title>
        <authorList>
            <person name="Li X."/>
            <person name="Yu c."/>
        </authorList>
    </citation>
    <scope>NUCLEOTIDE SEQUENCE</scope>
    <source>
        <strain evidence="14">M8</strain>
        <plasmid evidence="14">pB</plasmid>
    </source>
</reference>
<comment type="catalytic activity">
    <reaction evidence="1 11">
        <text>ATP + protein L-histidine = ADP + protein N-phospho-L-histidine.</text>
        <dbReference type="EC" id="2.7.13.3"/>
    </reaction>
</comment>
<evidence type="ECO:0000256" key="9">
    <source>
        <dbReference type="ARBA" id="ARBA00022989"/>
    </source>
</evidence>
<dbReference type="SUPFAM" id="SSF103190">
    <property type="entry name" value="Sensory domain-like"/>
    <property type="match status" value="1"/>
</dbReference>
<dbReference type="GO" id="GO:0000155">
    <property type="term" value="F:phosphorelay sensor kinase activity"/>
    <property type="evidence" value="ECO:0007669"/>
    <property type="project" value="UniProtKB-UniRule"/>
</dbReference>
<feature type="domain" description="Histidine kinase" evidence="13">
    <location>
        <begin position="430"/>
        <end position="643"/>
    </location>
</feature>
<feature type="compositionally biased region" description="Basic and acidic residues" evidence="12">
    <location>
        <begin position="11"/>
        <end position="21"/>
    </location>
</feature>
<evidence type="ECO:0000256" key="6">
    <source>
        <dbReference type="ARBA" id="ARBA00022741"/>
    </source>
</evidence>
<protein>
    <recommendedName>
        <fullName evidence="11">C4-dicarboxylate transport sensor protein</fullName>
        <ecNumber evidence="11">2.7.13.3</ecNumber>
    </recommendedName>
</protein>
<keyword evidence="10 11" id="KW-0902">Two-component regulatory system</keyword>
<dbReference type="InterPro" id="IPR029151">
    <property type="entry name" value="Sensor-like_sf"/>
</dbReference>
<dbReference type="RefSeq" id="WP_252161021.1">
    <property type="nucleotide sequence ID" value="NZ_CP098809.1"/>
</dbReference>
<dbReference type="InterPro" id="IPR005467">
    <property type="entry name" value="His_kinase_dom"/>
</dbReference>
<dbReference type="SMART" id="SM00387">
    <property type="entry name" value="HATPase_c"/>
    <property type="match status" value="1"/>
</dbReference>